<dbReference type="Pfam" id="PF12171">
    <property type="entry name" value="zf-C2H2_jaz"/>
    <property type="match status" value="1"/>
</dbReference>
<evidence type="ECO:0000259" key="6">
    <source>
        <dbReference type="PROSITE" id="PS50076"/>
    </source>
</evidence>
<dbReference type="SMART" id="SM00355">
    <property type="entry name" value="ZnF_C2H2"/>
    <property type="match status" value="2"/>
</dbReference>
<evidence type="ECO:0000256" key="5">
    <source>
        <dbReference type="SAM" id="MobiDB-lite"/>
    </source>
</evidence>
<dbReference type="Gene3D" id="3.30.160.60">
    <property type="entry name" value="Classic Zinc Finger"/>
    <property type="match status" value="1"/>
</dbReference>
<evidence type="ECO:0000256" key="1">
    <source>
        <dbReference type="ARBA" id="ARBA00022723"/>
    </source>
</evidence>
<dbReference type="PRINTS" id="PR00625">
    <property type="entry name" value="JDOMAIN"/>
</dbReference>
<dbReference type="PROSITE" id="PS50076">
    <property type="entry name" value="DNAJ_2"/>
    <property type="match status" value="1"/>
</dbReference>
<dbReference type="AlphaFoldDB" id="A0A4V1J3J3"/>
<dbReference type="EMBL" id="ML004432">
    <property type="protein sequence ID" value="RKP32259.1"/>
    <property type="molecule type" value="Genomic_DNA"/>
</dbReference>
<dbReference type="CDD" id="cd06257">
    <property type="entry name" value="DnaJ"/>
    <property type="match status" value="1"/>
</dbReference>
<accession>A0A4V1J3J3</accession>
<dbReference type="Pfam" id="PF21884">
    <property type="entry name" value="ZUO1-like_ZHD"/>
    <property type="match status" value="1"/>
</dbReference>
<dbReference type="PROSITE" id="PS00028">
    <property type="entry name" value="ZINC_FINGER_C2H2_1"/>
    <property type="match status" value="2"/>
</dbReference>
<evidence type="ECO:0000256" key="2">
    <source>
        <dbReference type="ARBA" id="ARBA00022771"/>
    </source>
</evidence>
<reference evidence="8" key="1">
    <citation type="journal article" date="2018" name="Nat. Microbiol.">
        <title>Leveraging single-cell genomics to expand the fungal tree of life.</title>
        <authorList>
            <person name="Ahrendt S.R."/>
            <person name="Quandt C.A."/>
            <person name="Ciobanu D."/>
            <person name="Clum A."/>
            <person name="Salamov A."/>
            <person name="Andreopoulos B."/>
            <person name="Cheng J.F."/>
            <person name="Woyke T."/>
            <person name="Pelin A."/>
            <person name="Henrissat B."/>
            <person name="Reynolds N.K."/>
            <person name="Benny G.L."/>
            <person name="Smith M.E."/>
            <person name="James T.Y."/>
            <person name="Grigoriev I.V."/>
        </authorList>
    </citation>
    <scope>NUCLEOTIDE SEQUENCE [LARGE SCALE GENOMIC DNA]</scope>
    <source>
        <strain evidence="8">Baker2002</strain>
    </source>
</reference>
<feature type="domain" description="J" evidence="6">
    <location>
        <begin position="4"/>
        <end position="70"/>
    </location>
</feature>
<gene>
    <name evidence="7" type="ORF">METBISCDRAFT_12451</name>
</gene>
<feature type="compositionally biased region" description="Low complexity" evidence="5">
    <location>
        <begin position="508"/>
        <end position="531"/>
    </location>
</feature>
<dbReference type="InterPro" id="IPR022755">
    <property type="entry name" value="Znf_C2H2_jaz"/>
</dbReference>
<organism evidence="7 8">
    <name type="scientific">Metschnikowia bicuspidata</name>
    <dbReference type="NCBI Taxonomy" id="27322"/>
    <lineage>
        <taxon>Eukaryota</taxon>
        <taxon>Fungi</taxon>
        <taxon>Dikarya</taxon>
        <taxon>Ascomycota</taxon>
        <taxon>Saccharomycotina</taxon>
        <taxon>Pichiomycetes</taxon>
        <taxon>Metschnikowiaceae</taxon>
        <taxon>Metschnikowia</taxon>
    </lineage>
</organism>
<dbReference type="SMART" id="SM00451">
    <property type="entry name" value="ZnF_U1"/>
    <property type="match status" value="1"/>
</dbReference>
<evidence type="ECO:0000313" key="8">
    <source>
        <dbReference type="Proteomes" id="UP000268321"/>
    </source>
</evidence>
<dbReference type="InterPro" id="IPR051964">
    <property type="entry name" value="Chaperone_stress_response"/>
</dbReference>
<keyword evidence="2" id="KW-0863">Zinc-finger</keyword>
<dbReference type="GO" id="GO:0005737">
    <property type="term" value="C:cytoplasm"/>
    <property type="evidence" value="ECO:0007669"/>
    <property type="project" value="TreeGrafter"/>
</dbReference>
<evidence type="ECO:0000256" key="3">
    <source>
        <dbReference type="ARBA" id="ARBA00022833"/>
    </source>
</evidence>
<dbReference type="GO" id="GO:0003676">
    <property type="term" value="F:nucleic acid binding"/>
    <property type="evidence" value="ECO:0007669"/>
    <property type="project" value="InterPro"/>
</dbReference>
<feature type="region of interest" description="Disordered" evidence="5">
    <location>
        <begin position="452"/>
        <end position="533"/>
    </location>
</feature>
<dbReference type="InterPro" id="IPR054076">
    <property type="entry name" value="ZUO1-like_ZHD"/>
</dbReference>
<dbReference type="SUPFAM" id="SSF57667">
    <property type="entry name" value="beta-beta-alpha zinc fingers"/>
    <property type="match status" value="1"/>
</dbReference>
<dbReference type="Proteomes" id="UP000268321">
    <property type="component" value="Unassembled WGS sequence"/>
</dbReference>
<feature type="region of interest" description="Disordered" evidence="5">
    <location>
        <begin position="550"/>
        <end position="569"/>
    </location>
</feature>
<dbReference type="PROSITE" id="PS00636">
    <property type="entry name" value="DNAJ_1"/>
    <property type="match status" value="1"/>
</dbReference>
<dbReference type="InterPro" id="IPR036869">
    <property type="entry name" value="J_dom_sf"/>
</dbReference>
<dbReference type="InterPro" id="IPR018253">
    <property type="entry name" value="DnaJ_domain_CS"/>
</dbReference>
<keyword evidence="3" id="KW-0862">Zinc</keyword>
<dbReference type="InterPro" id="IPR013087">
    <property type="entry name" value="Znf_C2H2_type"/>
</dbReference>
<proteinExistence type="predicted"/>
<dbReference type="InterPro" id="IPR003604">
    <property type="entry name" value="Matrin/U1-like-C_Znf_C2H2"/>
</dbReference>
<dbReference type="SUPFAM" id="SSF46565">
    <property type="entry name" value="Chaperone J-domain"/>
    <property type="match status" value="1"/>
</dbReference>
<evidence type="ECO:0000313" key="7">
    <source>
        <dbReference type="EMBL" id="RKP32259.1"/>
    </source>
</evidence>
<dbReference type="InterPro" id="IPR036236">
    <property type="entry name" value="Znf_C2H2_sf"/>
</dbReference>
<feature type="compositionally biased region" description="Basic residues" evidence="5">
    <location>
        <begin position="495"/>
        <end position="504"/>
    </location>
</feature>
<name>A0A4V1J3J3_9ASCO</name>
<dbReference type="GO" id="GO:0008270">
    <property type="term" value="F:zinc ion binding"/>
    <property type="evidence" value="ECO:0007669"/>
    <property type="project" value="UniProtKB-KW"/>
</dbReference>
<feature type="coiled-coil region" evidence="4">
    <location>
        <begin position="253"/>
        <end position="282"/>
    </location>
</feature>
<protein>
    <submittedName>
        <fullName evidence="7">DnaJ-domain-containing protein</fullName>
    </submittedName>
</protein>
<keyword evidence="8" id="KW-1185">Reference proteome</keyword>
<dbReference type="SMART" id="SM00271">
    <property type="entry name" value="DnaJ"/>
    <property type="match status" value="1"/>
</dbReference>
<dbReference type="InterPro" id="IPR001623">
    <property type="entry name" value="DnaJ_domain"/>
</dbReference>
<dbReference type="Pfam" id="PF00226">
    <property type="entry name" value="DnaJ"/>
    <property type="match status" value="1"/>
</dbReference>
<keyword evidence="4" id="KW-0175">Coiled coil</keyword>
<dbReference type="PANTHER" id="PTHR44029">
    <property type="entry name" value="DNAJ HOMOLOG SUBFAMILY C MEMBER 21"/>
    <property type="match status" value="1"/>
</dbReference>
<sequence>MKTCYYELLGVEPTVSDIEIKKAYRLKALQLHPDKNSHDVEGANARFILINAAYEVLSDPQERSWYDSHKAQILREYGDVPGGIDVPEMVLPSISVDEILWYFNPTLYTVIKDSLQGFYSVVGQFFERLAAEEVAHGKYQRFDGYAKYRDDAKDVGALDASVLLYARLGTSNLDYATCTHVFYSQWSRFLSVKSFNWLEEYRLSDASDRQTKRLMMRENKKARDAGRKEYNETVRKFVSFVKKRDPRVKAGAAALERQRRRQQQQEMQRQAQEQILQQMAEQVHYEAPDWATMDAEELAEVEAMLHKEYDFSDDSTDSEYDEFVDQGEAALFECVVCDKMFKSQKQFEVHESSRKHKNMVKILQEEMRQEGLGLGIDIEEKDVGDETNGDILEETNGEIECEAVSGRAGYVREFGDTNDEPKLNEMDGLVHNTHDAVYDLQYEVDDSVDEDVLPDSRQEPKEKKKNVPASKTDAQLAELMGDVAFDESDDDWGSSKKKKKKKPRKPADTTASPSPTPAKPSDAAKASGAGKETCLTCEEEFSSRNKLFQHVQKTGHGVPVQAKKAKKRR</sequence>
<dbReference type="OrthoDB" id="5894at2759"/>
<dbReference type="Gene3D" id="1.10.287.110">
    <property type="entry name" value="DnaJ domain"/>
    <property type="match status" value="1"/>
</dbReference>
<evidence type="ECO:0000256" key="4">
    <source>
        <dbReference type="SAM" id="Coils"/>
    </source>
</evidence>
<dbReference type="PANTHER" id="PTHR44029:SF1">
    <property type="entry name" value="DNAJ HOMOLOG SUBFAMILY C MEMBER 21"/>
    <property type="match status" value="1"/>
</dbReference>
<keyword evidence="1" id="KW-0479">Metal-binding</keyword>